<evidence type="ECO:0000256" key="7">
    <source>
        <dbReference type="ARBA" id="ARBA00022763"/>
    </source>
</evidence>
<proteinExistence type="inferred from homology"/>
<comment type="cofactor">
    <cofactor evidence="1">
        <name>Mg(2+)</name>
        <dbReference type="ChEBI" id="CHEBI:18420"/>
    </cofactor>
</comment>
<keyword evidence="5" id="KW-0479">Metal-binding</keyword>
<dbReference type="AlphaFoldDB" id="A0AAV3XY21"/>
<dbReference type="InterPro" id="IPR042530">
    <property type="entry name" value="EME1/EME2_C"/>
</dbReference>
<evidence type="ECO:0000256" key="5">
    <source>
        <dbReference type="ARBA" id="ARBA00022723"/>
    </source>
</evidence>
<dbReference type="GO" id="GO:0006302">
    <property type="term" value="P:double-strand break repair"/>
    <property type="evidence" value="ECO:0007669"/>
    <property type="project" value="TreeGrafter"/>
</dbReference>
<keyword evidence="13" id="KW-0469">Meiosis</keyword>
<dbReference type="GO" id="GO:0003677">
    <property type="term" value="F:DNA binding"/>
    <property type="evidence" value="ECO:0007669"/>
    <property type="project" value="InterPro"/>
</dbReference>
<feature type="domain" description="ERCC4" evidence="14">
    <location>
        <begin position="16"/>
        <end position="192"/>
    </location>
</feature>
<evidence type="ECO:0000256" key="6">
    <source>
        <dbReference type="ARBA" id="ARBA00022759"/>
    </source>
</evidence>
<sequence length="269" mass="30237">MAGLTVFIDPAVAPEERQKELIKKYLSEINTKCEFVPQRIEKSLSWQTSVSASKNEHDDITKETMVVLHAADAVSMVNAYLQRKQTGASEQLTLTEWIQSMQSAAPTQNLTVLVVGLAKYFSGQKRSFKQKYREAVTGQPVKARKRKGQAGDELQVKHEEVEEAFVEAQLFTGCFLQPVDSDEELANQIKMFTKAVVEKPSKKDRLNNVFSFLEEGTGGLRVSKDGEGLRKVWKHQLMQFKNLGPEMAEAICSVYPSPSLLHQVILFVN</sequence>
<dbReference type="InterPro" id="IPR006166">
    <property type="entry name" value="ERCC4_domain"/>
</dbReference>
<evidence type="ECO:0000259" key="14">
    <source>
        <dbReference type="Pfam" id="PF02732"/>
    </source>
</evidence>
<dbReference type="GO" id="GO:0048476">
    <property type="term" value="C:Holliday junction resolvase complex"/>
    <property type="evidence" value="ECO:0007669"/>
    <property type="project" value="InterPro"/>
</dbReference>
<accession>A0AAV3XY21</accession>
<comment type="caution">
    <text evidence="15">The sequence shown here is derived from an EMBL/GenBank/DDBJ whole genome shotgun (WGS) entry which is preliminary data.</text>
</comment>
<dbReference type="GO" id="GO:0031573">
    <property type="term" value="P:mitotic intra-S DNA damage checkpoint signaling"/>
    <property type="evidence" value="ECO:0007669"/>
    <property type="project" value="TreeGrafter"/>
</dbReference>
<comment type="similarity">
    <text evidence="3">Belongs to the EME1/MMS4 family.</text>
</comment>
<dbReference type="PANTHER" id="PTHR21077">
    <property type="entry name" value="EME1 PROTEIN"/>
    <property type="match status" value="1"/>
</dbReference>
<evidence type="ECO:0000256" key="8">
    <source>
        <dbReference type="ARBA" id="ARBA00022801"/>
    </source>
</evidence>
<evidence type="ECO:0000313" key="15">
    <source>
        <dbReference type="EMBL" id="GFN79850.1"/>
    </source>
</evidence>
<keyword evidence="10" id="KW-0233">DNA recombination</keyword>
<dbReference type="Pfam" id="PF02732">
    <property type="entry name" value="ERCC4"/>
    <property type="match status" value="1"/>
</dbReference>
<evidence type="ECO:0000256" key="12">
    <source>
        <dbReference type="ARBA" id="ARBA00023242"/>
    </source>
</evidence>
<evidence type="ECO:0000313" key="16">
    <source>
        <dbReference type="Proteomes" id="UP000735302"/>
    </source>
</evidence>
<dbReference type="GO" id="GO:0005634">
    <property type="term" value="C:nucleus"/>
    <property type="evidence" value="ECO:0007669"/>
    <property type="project" value="UniProtKB-SubCell"/>
</dbReference>
<evidence type="ECO:0000256" key="4">
    <source>
        <dbReference type="ARBA" id="ARBA00022722"/>
    </source>
</evidence>
<dbReference type="Proteomes" id="UP000735302">
    <property type="component" value="Unassembled WGS sequence"/>
</dbReference>
<dbReference type="EMBL" id="BLXT01000744">
    <property type="protein sequence ID" value="GFN79850.1"/>
    <property type="molecule type" value="Genomic_DNA"/>
</dbReference>
<dbReference type="GO" id="GO:0000712">
    <property type="term" value="P:resolution of meiotic recombination intermediates"/>
    <property type="evidence" value="ECO:0007669"/>
    <property type="project" value="TreeGrafter"/>
</dbReference>
<evidence type="ECO:0000256" key="2">
    <source>
        <dbReference type="ARBA" id="ARBA00004123"/>
    </source>
</evidence>
<dbReference type="Gene3D" id="3.40.50.10130">
    <property type="match status" value="1"/>
</dbReference>
<evidence type="ECO:0000256" key="9">
    <source>
        <dbReference type="ARBA" id="ARBA00022842"/>
    </source>
</evidence>
<dbReference type="InterPro" id="IPR033310">
    <property type="entry name" value="Mms4/EME1/EME2"/>
</dbReference>
<evidence type="ECO:0000256" key="11">
    <source>
        <dbReference type="ARBA" id="ARBA00023204"/>
    </source>
</evidence>
<gene>
    <name evidence="15" type="ORF">PoB_000635600</name>
</gene>
<organism evidence="15 16">
    <name type="scientific">Plakobranchus ocellatus</name>
    <dbReference type="NCBI Taxonomy" id="259542"/>
    <lineage>
        <taxon>Eukaryota</taxon>
        <taxon>Metazoa</taxon>
        <taxon>Spiralia</taxon>
        <taxon>Lophotrochozoa</taxon>
        <taxon>Mollusca</taxon>
        <taxon>Gastropoda</taxon>
        <taxon>Heterobranchia</taxon>
        <taxon>Euthyneura</taxon>
        <taxon>Panpulmonata</taxon>
        <taxon>Sacoglossa</taxon>
        <taxon>Placobranchoidea</taxon>
        <taxon>Plakobranchidae</taxon>
        <taxon>Plakobranchus</taxon>
    </lineage>
</organism>
<evidence type="ECO:0000256" key="13">
    <source>
        <dbReference type="ARBA" id="ARBA00023254"/>
    </source>
</evidence>
<name>A0AAV3XY21_9GAST</name>
<keyword evidence="6 15" id="KW-0255">Endonuclease</keyword>
<evidence type="ECO:0000256" key="10">
    <source>
        <dbReference type="ARBA" id="ARBA00023172"/>
    </source>
</evidence>
<dbReference type="Gene3D" id="1.10.150.670">
    <property type="entry name" value="Crossover junction endonuclease EME1, DNA-binding domain"/>
    <property type="match status" value="1"/>
</dbReference>
<keyword evidence="11" id="KW-0234">DNA repair</keyword>
<dbReference type="Pfam" id="PF21292">
    <property type="entry name" value="EME1-MUS81_C"/>
    <property type="match status" value="1"/>
</dbReference>
<evidence type="ECO:0000256" key="3">
    <source>
        <dbReference type="ARBA" id="ARBA00005313"/>
    </source>
</evidence>
<keyword evidence="12" id="KW-0539">Nucleus</keyword>
<comment type="subcellular location">
    <subcellularLocation>
        <location evidence="2">Nucleus</location>
    </subcellularLocation>
</comment>
<keyword evidence="7" id="KW-0227">DNA damage</keyword>
<keyword evidence="16" id="KW-1185">Reference proteome</keyword>
<keyword evidence="8" id="KW-0378">Hydrolase</keyword>
<evidence type="ECO:0000256" key="1">
    <source>
        <dbReference type="ARBA" id="ARBA00001946"/>
    </source>
</evidence>
<dbReference type="PANTHER" id="PTHR21077:SF5">
    <property type="entry name" value="CROSSOVER JUNCTION ENDONUCLEASE MMS4"/>
    <property type="match status" value="1"/>
</dbReference>
<protein>
    <submittedName>
        <fullName evidence="15">Crossover junction endonuclease eme1</fullName>
    </submittedName>
</protein>
<reference evidence="15 16" key="1">
    <citation type="journal article" date="2021" name="Elife">
        <title>Chloroplast acquisition without the gene transfer in kleptoplastic sea slugs, Plakobranchus ocellatus.</title>
        <authorList>
            <person name="Maeda T."/>
            <person name="Takahashi S."/>
            <person name="Yoshida T."/>
            <person name="Shimamura S."/>
            <person name="Takaki Y."/>
            <person name="Nagai Y."/>
            <person name="Toyoda A."/>
            <person name="Suzuki Y."/>
            <person name="Arimoto A."/>
            <person name="Ishii H."/>
            <person name="Satoh N."/>
            <person name="Nishiyama T."/>
            <person name="Hasebe M."/>
            <person name="Maruyama T."/>
            <person name="Minagawa J."/>
            <person name="Obokata J."/>
            <person name="Shigenobu S."/>
        </authorList>
    </citation>
    <scope>NUCLEOTIDE SEQUENCE [LARGE SCALE GENOMIC DNA]</scope>
</reference>
<dbReference type="GO" id="GO:0008821">
    <property type="term" value="F:crossover junction DNA endonuclease activity"/>
    <property type="evidence" value="ECO:0007669"/>
    <property type="project" value="TreeGrafter"/>
</dbReference>
<dbReference type="GO" id="GO:0046872">
    <property type="term" value="F:metal ion binding"/>
    <property type="evidence" value="ECO:0007669"/>
    <property type="project" value="UniProtKB-KW"/>
</dbReference>
<keyword evidence="4" id="KW-0540">Nuclease</keyword>
<dbReference type="GO" id="GO:0031297">
    <property type="term" value="P:replication fork processing"/>
    <property type="evidence" value="ECO:0007669"/>
    <property type="project" value="TreeGrafter"/>
</dbReference>
<keyword evidence="9" id="KW-0460">Magnesium</keyword>